<organism evidence="1 2">
    <name type="scientific">Desulfovibrio litoralis DSM 11393</name>
    <dbReference type="NCBI Taxonomy" id="1121455"/>
    <lineage>
        <taxon>Bacteria</taxon>
        <taxon>Pseudomonadati</taxon>
        <taxon>Thermodesulfobacteriota</taxon>
        <taxon>Desulfovibrionia</taxon>
        <taxon>Desulfovibrionales</taxon>
        <taxon>Desulfovibrionaceae</taxon>
        <taxon>Desulfovibrio</taxon>
    </lineage>
</organism>
<dbReference type="STRING" id="1121455.SAMN02745728_00247"/>
<accession>A0A1M7RW99</accession>
<dbReference type="InterPro" id="IPR029063">
    <property type="entry name" value="SAM-dependent_MTases_sf"/>
</dbReference>
<dbReference type="GO" id="GO:0032259">
    <property type="term" value="P:methylation"/>
    <property type="evidence" value="ECO:0007669"/>
    <property type="project" value="UniProtKB-KW"/>
</dbReference>
<keyword evidence="2" id="KW-1185">Reference proteome</keyword>
<sequence>MHKALILSDVMVYSQDAVIKSLSVLSKKQTAGGLNRDPLQNSLCLVDATAGNGYDSLFMANALNKLNYDKSVLVHAFDVQEQALKNTEQRLKDAACLERVCLHLKSHSLILEALSAKFLSQDQKQFESFIGVAMFNLGFLPRSDKCIITKEETTLSALKQLCFGFNLNLEANKTEKNIPLIVCNGLISIHCYAGHEGGELETEAVLKYVKSLDSRIWKVFLYEELNKYRNRELLILIERLI</sequence>
<keyword evidence="1" id="KW-0808">Transferase</keyword>
<dbReference type="Gene3D" id="3.40.50.150">
    <property type="entry name" value="Vaccinia Virus protein VP39"/>
    <property type="match status" value="1"/>
</dbReference>
<evidence type="ECO:0000313" key="2">
    <source>
        <dbReference type="Proteomes" id="UP000186469"/>
    </source>
</evidence>
<protein>
    <submittedName>
        <fullName evidence="1">Putative rRNA methylase</fullName>
    </submittedName>
</protein>
<keyword evidence="1" id="KW-0489">Methyltransferase</keyword>
<dbReference type="Proteomes" id="UP000186469">
    <property type="component" value="Unassembled WGS sequence"/>
</dbReference>
<name>A0A1M7RW99_9BACT</name>
<dbReference type="EMBL" id="FRDI01000002">
    <property type="protein sequence ID" value="SHN50456.1"/>
    <property type="molecule type" value="Genomic_DNA"/>
</dbReference>
<dbReference type="PANTHER" id="PTHR35276">
    <property type="entry name" value="S-ADENOSYL-L-METHIONINE-DEPENDENT METHYLTRANSFERASES SUPERFAMILY PROTEIN"/>
    <property type="match status" value="1"/>
</dbReference>
<proteinExistence type="predicted"/>
<dbReference type="PANTHER" id="PTHR35276:SF1">
    <property type="entry name" value="TRNA (MNM(5)S(2)U34)-METHYLTRANSFERASE, CHLOROPLASTIC"/>
    <property type="match status" value="1"/>
</dbReference>
<dbReference type="AlphaFoldDB" id="A0A1M7RW99"/>
<evidence type="ECO:0000313" key="1">
    <source>
        <dbReference type="EMBL" id="SHN50456.1"/>
    </source>
</evidence>
<dbReference type="OrthoDB" id="9792989at2"/>
<dbReference type="Pfam" id="PF06962">
    <property type="entry name" value="rRNA_methylase"/>
    <property type="match status" value="2"/>
</dbReference>
<dbReference type="GO" id="GO:0008168">
    <property type="term" value="F:methyltransferase activity"/>
    <property type="evidence" value="ECO:0007669"/>
    <property type="project" value="UniProtKB-KW"/>
</dbReference>
<dbReference type="RefSeq" id="WP_072695674.1">
    <property type="nucleotide sequence ID" value="NZ_FRDI01000002.1"/>
</dbReference>
<dbReference type="SUPFAM" id="SSF53335">
    <property type="entry name" value="S-adenosyl-L-methionine-dependent methyltransferases"/>
    <property type="match status" value="1"/>
</dbReference>
<dbReference type="InterPro" id="IPR010719">
    <property type="entry name" value="MnmM_MeTrfase"/>
</dbReference>
<reference evidence="1 2" key="1">
    <citation type="submission" date="2016-12" db="EMBL/GenBank/DDBJ databases">
        <authorList>
            <person name="Song W.-J."/>
            <person name="Kurnit D.M."/>
        </authorList>
    </citation>
    <scope>NUCLEOTIDE SEQUENCE [LARGE SCALE GENOMIC DNA]</scope>
    <source>
        <strain evidence="1 2">DSM 11393</strain>
    </source>
</reference>
<gene>
    <name evidence="1" type="ORF">SAMN02745728_00247</name>
</gene>